<dbReference type="GO" id="GO:0006886">
    <property type="term" value="P:intracellular protein transport"/>
    <property type="evidence" value="ECO:0007669"/>
    <property type="project" value="InterPro"/>
</dbReference>
<protein>
    <submittedName>
        <fullName evidence="10">Protein translocase subunit SecE</fullName>
    </submittedName>
</protein>
<keyword evidence="4 9" id="KW-0812">Transmembrane</keyword>
<dbReference type="Pfam" id="PF00584">
    <property type="entry name" value="SecE"/>
    <property type="match status" value="1"/>
</dbReference>
<keyword evidence="6 9" id="KW-1133">Transmembrane helix</keyword>
<dbReference type="GO" id="GO:0005886">
    <property type="term" value="C:plasma membrane"/>
    <property type="evidence" value="ECO:0007669"/>
    <property type="project" value="TreeGrafter"/>
</dbReference>
<dbReference type="PANTHER" id="PTHR33910:SF1">
    <property type="entry name" value="PROTEIN TRANSLOCASE SUBUNIT SECE"/>
    <property type="match status" value="1"/>
</dbReference>
<gene>
    <name evidence="10" type="ORF">MNBD_GAMMA24-1660</name>
</gene>
<evidence type="ECO:0000256" key="2">
    <source>
        <dbReference type="ARBA" id="ARBA00022448"/>
    </source>
</evidence>
<dbReference type="NCBIfam" id="TIGR00964">
    <property type="entry name" value="secE_bact"/>
    <property type="match status" value="1"/>
</dbReference>
<keyword evidence="8 9" id="KW-0472">Membrane</keyword>
<keyword evidence="3" id="KW-1003">Cell membrane</keyword>
<sequence length="115" mass="12671">MADKIKLLIALLLVVAGLVGFYYYAEQALLYRVLALLGVFGLAAAVAFNSQPGMDTWNYGRSAIIEVRKAVWPTRQETMQTTLVVMAMVVVMGLILWVFDSFLLWAVKLITGQGG</sequence>
<evidence type="ECO:0000256" key="9">
    <source>
        <dbReference type="SAM" id="Phobius"/>
    </source>
</evidence>
<reference evidence="10" key="1">
    <citation type="submission" date="2018-06" db="EMBL/GenBank/DDBJ databases">
        <authorList>
            <person name="Zhirakovskaya E."/>
        </authorList>
    </citation>
    <scope>NUCLEOTIDE SEQUENCE</scope>
</reference>
<evidence type="ECO:0000256" key="6">
    <source>
        <dbReference type="ARBA" id="ARBA00022989"/>
    </source>
</evidence>
<dbReference type="AlphaFoldDB" id="A0A3B1BPN1"/>
<feature type="transmembrane region" description="Helical" evidence="9">
    <location>
        <begin position="30"/>
        <end position="48"/>
    </location>
</feature>
<accession>A0A3B1BPN1</accession>
<dbReference type="InterPro" id="IPR038379">
    <property type="entry name" value="SecE_sf"/>
</dbReference>
<dbReference type="PANTHER" id="PTHR33910">
    <property type="entry name" value="PROTEIN TRANSLOCASE SUBUNIT SECE"/>
    <property type="match status" value="1"/>
</dbReference>
<keyword evidence="5" id="KW-0653">Protein transport</keyword>
<dbReference type="GO" id="GO:0009306">
    <property type="term" value="P:protein secretion"/>
    <property type="evidence" value="ECO:0007669"/>
    <property type="project" value="InterPro"/>
</dbReference>
<dbReference type="PRINTS" id="PR01650">
    <property type="entry name" value="SECETRNLCASE"/>
</dbReference>
<keyword evidence="2" id="KW-0813">Transport</keyword>
<dbReference type="GO" id="GO:0043952">
    <property type="term" value="P:protein transport by the Sec complex"/>
    <property type="evidence" value="ECO:0007669"/>
    <property type="project" value="TreeGrafter"/>
</dbReference>
<keyword evidence="7" id="KW-0811">Translocation</keyword>
<evidence type="ECO:0000256" key="7">
    <source>
        <dbReference type="ARBA" id="ARBA00023010"/>
    </source>
</evidence>
<organism evidence="10">
    <name type="scientific">hydrothermal vent metagenome</name>
    <dbReference type="NCBI Taxonomy" id="652676"/>
    <lineage>
        <taxon>unclassified sequences</taxon>
        <taxon>metagenomes</taxon>
        <taxon>ecological metagenomes</taxon>
    </lineage>
</organism>
<evidence type="ECO:0000313" key="10">
    <source>
        <dbReference type="EMBL" id="VAX13448.1"/>
    </source>
</evidence>
<dbReference type="GO" id="GO:0008320">
    <property type="term" value="F:protein transmembrane transporter activity"/>
    <property type="evidence" value="ECO:0007669"/>
    <property type="project" value="InterPro"/>
</dbReference>
<dbReference type="InterPro" id="IPR005807">
    <property type="entry name" value="SecE_bac"/>
</dbReference>
<dbReference type="HAMAP" id="MF_00422">
    <property type="entry name" value="SecE"/>
    <property type="match status" value="1"/>
</dbReference>
<feature type="transmembrane region" description="Helical" evidence="9">
    <location>
        <begin position="7"/>
        <end position="24"/>
    </location>
</feature>
<proteinExistence type="inferred from homology"/>
<evidence type="ECO:0000256" key="8">
    <source>
        <dbReference type="ARBA" id="ARBA00023136"/>
    </source>
</evidence>
<evidence type="ECO:0000256" key="4">
    <source>
        <dbReference type="ARBA" id="ARBA00022692"/>
    </source>
</evidence>
<dbReference type="NCBIfam" id="NF004371">
    <property type="entry name" value="PRK05740.1-1"/>
    <property type="match status" value="1"/>
</dbReference>
<evidence type="ECO:0000256" key="1">
    <source>
        <dbReference type="ARBA" id="ARBA00004370"/>
    </source>
</evidence>
<dbReference type="GO" id="GO:0006605">
    <property type="term" value="P:protein targeting"/>
    <property type="evidence" value="ECO:0007669"/>
    <property type="project" value="InterPro"/>
</dbReference>
<dbReference type="Gene3D" id="1.20.5.1030">
    <property type="entry name" value="Preprotein translocase secy subunit"/>
    <property type="match status" value="1"/>
</dbReference>
<dbReference type="EMBL" id="UOFZ01000118">
    <property type="protein sequence ID" value="VAX13448.1"/>
    <property type="molecule type" value="Genomic_DNA"/>
</dbReference>
<name>A0A3B1BPN1_9ZZZZ</name>
<evidence type="ECO:0000256" key="3">
    <source>
        <dbReference type="ARBA" id="ARBA00022475"/>
    </source>
</evidence>
<evidence type="ECO:0000256" key="5">
    <source>
        <dbReference type="ARBA" id="ARBA00022927"/>
    </source>
</evidence>
<feature type="transmembrane region" description="Helical" evidence="9">
    <location>
        <begin position="83"/>
        <end position="107"/>
    </location>
</feature>
<comment type="subcellular location">
    <subcellularLocation>
        <location evidence="1">Membrane</location>
    </subcellularLocation>
</comment>
<dbReference type="InterPro" id="IPR001901">
    <property type="entry name" value="Translocase_SecE/Sec61-g"/>
</dbReference>